<sequence length="135" mass="14490">MKILIDTNILLDVALRREPFFTDSAGVLDWAELNPKQAAIAWHSVSNLAYLVKQDARGFLADLLAFVEVAAGDTATVRQALAVPTPDLEGALQANAALEFGAELIVTRDTSDYKKLPIQAMTPADFVAAYGTARG</sequence>
<evidence type="ECO:0000259" key="1">
    <source>
        <dbReference type="Pfam" id="PF13470"/>
    </source>
</evidence>
<evidence type="ECO:0000313" key="2">
    <source>
        <dbReference type="EMBL" id="RIH86158.1"/>
    </source>
</evidence>
<dbReference type="OrthoDB" id="9787727at2"/>
<dbReference type="RefSeq" id="WP_119314645.1">
    <property type="nucleotide sequence ID" value="NZ_QXDL01000049.1"/>
</dbReference>
<gene>
    <name evidence="2" type="ORF">Mterra_01509</name>
</gene>
<dbReference type="EMBL" id="QXDL01000049">
    <property type="protein sequence ID" value="RIH86158.1"/>
    <property type="molecule type" value="Genomic_DNA"/>
</dbReference>
<feature type="domain" description="PIN" evidence="1">
    <location>
        <begin position="2"/>
        <end position="110"/>
    </location>
</feature>
<protein>
    <recommendedName>
        <fullName evidence="1">PIN domain-containing protein</fullName>
    </recommendedName>
</protein>
<dbReference type="InterPro" id="IPR002716">
    <property type="entry name" value="PIN_dom"/>
</dbReference>
<dbReference type="AlphaFoldDB" id="A0A399EQC6"/>
<dbReference type="SUPFAM" id="SSF88723">
    <property type="entry name" value="PIN domain-like"/>
    <property type="match status" value="1"/>
</dbReference>
<proteinExistence type="predicted"/>
<reference evidence="2 3" key="1">
    <citation type="submission" date="2018-08" db="EMBL/GenBank/DDBJ databases">
        <title>Meiothermus terrae DSM 26712 genome sequencing project.</title>
        <authorList>
            <person name="Da Costa M.S."/>
            <person name="Albuquerque L."/>
            <person name="Raposo P."/>
            <person name="Froufe H.J.C."/>
            <person name="Barroso C.S."/>
            <person name="Egas C."/>
        </authorList>
    </citation>
    <scope>NUCLEOTIDE SEQUENCE [LARGE SCALE GENOMIC DNA]</scope>
    <source>
        <strain evidence="2 3">DSM 26712</strain>
    </source>
</reference>
<dbReference type="Gene3D" id="3.40.50.1010">
    <property type="entry name" value="5'-nuclease"/>
    <property type="match status" value="1"/>
</dbReference>
<dbReference type="InterPro" id="IPR029060">
    <property type="entry name" value="PIN-like_dom_sf"/>
</dbReference>
<dbReference type="Proteomes" id="UP000265715">
    <property type="component" value="Unassembled WGS sequence"/>
</dbReference>
<comment type="caution">
    <text evidence="2">The sequence shown here is derived from an EMBL/GenBank/DDBJ whole genome shotgun (WGS) entry which is preliminary data.</text>
</comment>
<organism evidence="2 3">
    <name type="scientific">Calidithermus terrae</name>
    <dbReference type="NCBI Taxonomy" id="1408545"/>
    <lineage>
        <taxon>Bacteria</taxon>
        <taxon>Thermotogati</taxon>
        <taxon>Deinococcota</taxon>
        <taxon>Deinococci</taxon>
        <taxon>Thermales</taxon>
        <taxon>Thermaceae</taxon>
        <taxon>Calidithermus</taxon>
    </lineage>
</organism>
<accession>A0A399EQC6</accession>
<evidence type="ECO:0000313" key="3">
    <source>
        <dbReference type="Proteomes" id="UP000265715"/>
    </source>
</evidence>
<dbReference type="Pfam" id="PF13470">
    <property type="entry name" value="PIN_3"/>
    <property type="match status" value="1"/>
</dbReference>
<keyword evidence="3" id="KW-1185">Reference proteome</keyword>
<name>A0A399EQC6_9DEIN</name>